<accession>A0A433SIL4</accession>
<dbReference type="InterPro" id="IPR029063">
    <property type="entry name" value="SAM-dependent_MTases_sf"/>
</dbReference>
<sequence>FVIKDRLLSDKSGTSFFAIVFNTAYTREEQSHLLCNAKNICRMTDQSNMSGEDYELFKKDDEFIMRFHEENLGYEGCIKAYNDADVVKRYHGVKEIMAYRAPIKVANTLAGVVHDITNAKILDLAAGSGMVGEQLFERGFRNVDAHDGAAAMVDFCRTSGFYKDFFTCFVGNGQKLPMADNTYDGMSCCGATLNNHLPADAQAEIARVIKPGGFFVNGYRSNMYETEVDYGNEWREEAQRLEKNGTWTLYGVLNFPKFCREADGRVDVYQIL</sequence>
<proteinExistence type="predicted"/>
<comment type="caution">
    <text evidence="2">The sequence shown here is derived from an EMBL/GenBank/DDBJ whole genome shotgun (WGS) entry which is preliminary data.</text>
</comment>
<dbReference type="CDD" id="cd02440">
    <property type="entry name" value="AdoMet_MTases"/>
    <property type="match status" value="1"/>
</dbReference>
<keyword evidence="3" id="KW-1185">Reference proteome</keyword>
<feature type="domain" description="Methyltransferase type 11" evidence="1">
    <location>
        <begin position="122"/>
        <end position="216"/>
    </location>
</feature>
<dbReference type="SUPFAM" id="SSF53335">
    <property type="entry name" value="S-adenosyl-L-methionine-dependent methyltransferases"/>
    <property type="match status" value="1"/>
</dbReference>
<protein>
    <recommendedName>
        <fullName evidence="1">Methyltransferase type 11 domain-containing protein</fullName>
    </recommendedName>
</protein>
<dbReference type="Gene3D" id="3.40.50.150">
    <property type="entry name" value="Vaccinia Virus protein VP39"/>
    <property type="match status" value="1"/>
</dbReference>
<dbReference type="GO" id="GO:0008757">
    <property type="term" value="F:S-adenosylmethionine-dependent methyltransferase activity"/>
    <property type="evidence" value="ECO:0007669"/>
    <property type="project" value="InterPro"/>
</dbReference>
<name>A0A433SIL4_ELYCH</name>
<dbReference type="OrthoDB" id="2019266at2759"/>
<evidence type="ECO:0000313" key="2">
    <source>
        <dbReference type="EMBL" id="RUS68826.1"/>
    </source>
</evidence>
<reference evidence="2 3" key="1">
    <citation type="submission" date="2019-01" db="EMBL/GenBank/DDBJ databases">
        <title>A draft genome assembly of the solar-powered sea slug Elysia chlorotica.</title>
        <authorList>
            <person name="Cai H."/>
            <person name="Li Q."/>
            <person name="Fang X."/>
            <person name="Li J."/>
            <person name="Curtis N.E."/>
            <person name="Altenburger A."/>
            <person name="Shibata T."/>
            <person name="Feng M."/>
            <person name="Maeda T."/>
            <person name="Schwartz J.A."/>
            <person name="Shigenobu S."/>
            <person name="Lundholm N."/>
            <person name="Nishiyama T."/>
            <person name="Yang H."/>
            <person name="Hasebe M."/>
            <person name="Li S."/>
            <person name="Pierce S.K."/>
            <person name="Wang J."/>
        </authorList>
    </citation>
    <scope>NUCLEOTIDE SEQUENCE [LARGE SCALE GENOMIC DNA]</scope>
    <source>
        <strain evidence="2">EC2010</strain>
        <tissue evidence="2">Whole organism of an adult</tissue>
    </source>
</reference>
<evidence type="ECO:0000259" key="1">
    <source>
        <dbReference type="Pfam" id="PF08241"/>
    </source>
</evidence>
<dbReference type="AlphaFoldDB" id="A0A433SIL4"/>
<organism evidence="2 3">
    <name type="scientific">Elysia chlorotica</name>
    <name type="common">Eastern emerald elysia</name>
    <name type="synonym">Sea slug</name>
    <dbReference type="NCBI Taxonomy" id="188477"/>
    <lineage>
        <taxon>Eukaryota</taxon>
        <taxon>Metazoa</taxon>
        <taxon>Spiralia</taxon>
        <taxon>Lophotrochozoa</taxon>
        <taxon>Mollusca</taxon>
        <taxon>Gastropoda</taxon>
        <taxon>Heterobranchia</taxon>
        <taxon>Euthyneura</taxon>
        <taxon>Panpulmonata</taxon>
        <taxon>Sacoglossa</taxon>
        <taxon>Placobranchoidea</taxon>
        <taxon>Plakobranchidae</taxon>
        <taxon>Elysia</taxon>
    </lineage>
</organism>
<dbReference type="Pfam" id="PF08241">
    <property type="entry name" value="Methyltransf_11"/>
    <property type="match status" value="1"/>
</dbReference>
<evidence type="ECO:0000313" key="3">
    <source>
        <dbReference type="Proteomes" id="UP000271974"/>
    </source>
</evidence>
<dbReference type="Proteomes" id="UP000271974">
    <property type="component" value="Unassembled WGS sequence"/>
</dbReference>
<feature type="non-terminal residue" evidence="2">
    <location>
        <position position="1"/>
    </location>
</feature>
<dbReference type="STRING" id="188477.A0A433SIL4"/>
<dbReference type="EMBL" id="RQTK01001989">
    <property type="protein sequence ID" value="RUS68826.1"/>
    <property type="molecule type" value="Genomic_DNA"/>
</dbReference>
<dbReference type="InterPro" id="IPR013216">
    <property type="entry name" value="Methyltransf_11"/>
</dbReference>
<gene>
    <name evidence="2" type="ORF">EGW08_023412</name>
</gene>